<evidence type="ECO:0000256" key="1">
    <source>
        <dbReference type="ARBA" id="ARBA00004571"/>
    </source>
</evidence>
<dbReference type="InterPro" id="IPR050298">
    <property type="entry name" value="Gram-neg_bact_OMP"/>
</dbReference>
<feature type="chain" id="PRO_5017035949" evidence="11">
    <location>
        <begin position="39"/>
        <end position="348"/>
    </location>
</feature>
<keyword evidence="4" id="KW-1134">Transmembrane beta strand</keyword>
<feature type="domain" description="Porin" evidence="12">
    <location>
        <begin position="26"/>
        <end position="322"/>
    </location>
</feature>
<evidence type="ECO:0000256" key="3">
    <source>
        <dbReference type="ARBA" id="ARBA00022448"/>
    </source>
</evidence>
<keyword evidence="7" id="KW-0406">Ion transport</keyword>
<gene>
    <name evidence="13" type="ORF">DZC30_10545</name>
</gene>
<dbReference type="GO" id="GO:0015288">
    <property type="term" value="F:porin activity"/>
    <property type="evidence" value="ECO:0007669"/>
    <property type="project" value="UniProtKB-KW"/>
</dbReference>
<comment type="subunit">
    <text evidence="2">Homotrimer.</text>
</comment>
<keyword evidence="3" id="KW-0813">Transport</keyword>
<keyword evidence="14" id="KW-1185">Reference proteome</keyword>
<dbReference type="OrthoDB" id="6975458at2"/>
<organism evidence="13 14">
    <name type="scientific">Comamonas testosteroni</name>
    <name type="common">Pseudomonas testosteroni</name>
    <dbReference type="NCBI Taxonomy" id="285"/>
    <lineage>
        <taxon>Bacteria</taxon>
        <taxon>Pseudomonadati</taxon>
        <taxon>Pseudomonadota</taxon>
        <taxon>Betaproteobacteria</taxon>
        <taxon>Burkholderiales</taxon>
        <taxon>Comamonadaceae</taxon>
        <taxon>Comamonas</taxon>
    </lineage>
</organism>
<keyword evidence="10" id="KW-0998">Cell outer membrane</keyword>
<dbReference type="Gene3D" id="2.40.160.10">
    <property type="entry name" value="Porin"/>
    <property type="match status" value="1"/>
</dbReference>
<evidence type="ECO:0000256" key="6">
    <source>
        <dbReference type="ARBA" id="ARBA00022729"/>
    </source>
</evidence>
<evidence type="ECO:0000259" key="12">
    <source>
        <dbReference type="Pfam" id="PF13609"/>
    </source>
</evidence>
<evidence type="ECO:0000256" key="5">
    <source>
        <dbReference type="ARBA" id="ARBA00022692"/>
    </source>
</evidence>
<evidence type="ECO:0000256" key="9">
    <source>
        <dbReference type="ARBA" id="ARBA00023136"/>
    </source>
</evidence>
<dbReference type="PANTHER" id="PTHR34501:SF9">
    <property type="entry name" value="MAJOR OUTER MEMBRANE PROTEIN P.IA"/>
    <property type="match status" value="1"/>
</dbReference>
<dbReference type="CDD" id="cd00342">
    <property type="entry name" value="gram_neg_porins"/>
    <property type="match status" value="1"/>
</dbReference>
<evidence type="ECO:0000256" key="8">
    <source>
        <dbReference type="ARBA" id="ARBA00023114"/>
    </source>
</evidence>
<dbReference type="PANTHER" id="PTHR34501">
    <property type="entry name" value="PROTEIN YDDL-RELATED"/>
    <property type="match status" value="1"/>
</dbReference>
<evidence type="ECO:0000313" key="13">
    <source>
        <dbReference type="EMBL" id="RGE45076.1"/>
    </source>
</evidence>
<sequence>MPPGVFHCLPVNALNRWRLVAASSAVLTALIAPSLSLAQQAPNGSLQLYGRINTSLEHSNTSGEGSVNGLQNNESFWGLRGQQDLGGGLQAGFILEHGFELDTGAPSEADYFNRKSEVNLSGRFGMLRMGRMISEAYYATADVVNMHNFDTGSSADALYAWVSNGSNHVSWRLPEYQGLTVELGTSLHEQQAEPRKNAWDLAANYERGNLSLGLGHNRWGGAEQTTLRAAYTSSPWTIAGYLQNSRGWDQVNYQVDSSQSKRNLGRVAIQYEDGPSEYHLNVGYAGKVGGEQGTQALQWTLAYNYNFTPRTKLYALYTRVHNHERASYQTGEAGVGFSSIAFGMRHYF</sequence>
<dbReference type="GO" id="GO:0009279">
    <property type="term" value="C:cell outer membrane"/>
    <property type="evidence" value="ECO:0007669"/>
    <property type="project" value="UniProtKB-SubCell"/>
</dbReference>
<dbReference type="GO" id="GO:0046930">
    <property type="term" value="C:pore complex"/>
    <property type="evidence" value="ECO:0007669"/>
    <property type="project" value="UniProtKB-KW"/>
</dbReference>
<dbReference type="InterPro" id="IPR033900">
    <property type="entry name" value="Gram_neg_porin_domain"/>
</dbReference>
<accession>A0A373FLQ8</accession>
<evidence type="ECO:0000256" key="7">
    <source>
        <dbReference type="ARBA" id="ARBA00023065"/>
    </source>
</evidence>
<keyword evidence="9" id="KW-0472">Membrane</keyword>
<reference evidence="13 14" key="1">
    <citation type="submission" date="2018-08" db="EMBL/GenBank/DDBJ databases">
        <title>Comamonas testosteroni strain SWCO2.</title>
        <authorList>
            <person name="Jiang N."/>
            <person name="Zhang X.Z."/>
        </authorList>
    </citation>
    <scope>NUCLEOTIDE SEQUENCE [LARGE SCALE GENOMIC DNA]</scope>
    <source>
        <strain evidence="13 14">SWCO2</strain>
    </source>
</reference>
<name>A0A373FLQ8_COMTE</name>
<keyword evidence="5" id="KW-0812">Transmembrane</keyword>
<dbReference type="Proteomes" id="UP000261948">
    <property type="component" value="Unassembled WGS sequence"/>
</dbReference>
<evidence type="ECO:0000256" key="2">
    <source>
        <dbReference type="ARBA" id="ARBA00011233"/>
    </source>
</evidence>
<dbReference type="InterPro" id="IPR023614">
    <property type="entry name" value="Porin_dom_sf"/>
</dbReference>
<keyword evidence="6 11" id="KW-0732">Signal</keyword>
<protein>
    <submittedName>
        <fullName evidence="13">Porin</fullName>
    </submittedName>
</protein>
<evidence type="ECO:0000313" key="14">
    <source>
        <dbReference type="Proteomes" id="UP000261948"/>
    </source>
</evidence>
<proteinExistence type="predicted"/>
<dbReference type="AlphaFoldDB" id="A0A373FLQ8"/>
<evidence type="ECO:0000256" key="4">
    <source>
        <dbReference type="ARBA" id="ARBA00022452"/>
    </source>
</evidence>
<dbReference type="Pfam" id="PF13609">
    <property type="entry name" value="Porin_4"/>
    <property type="match status" value="1"/>
</dbReference>
<dbReference type="EMBL" id="QURR01000011">
    <property type="protein sequence ID" value="RGE45076.1"/>
    <property type="molecule type" value="Genomic_DNA"/>
</dbReference>
<dbReference type="GO" id="GO:0006811">
    <property type="term" value="P:monoatomic ion transport"/>
    <property type="evidence" value="ECO:0007669"/>
    <property type="project" value="UniProtKB-KW"/>
</dbReference>
<dbReference type="SUPFAM" id="SSF56935">
    <property type="entry name" value="Porins"/>
    <property type="match status" value="1"/>
</dbReference>
<feature type="signal peptide" evidence="11">
    <location>
        <begin position="1"/>
        <end position="38"/>
    </location>
</feature>
<comment type="caution">
    <text evidence="13">The sequence shown here is derived from an EMBL/GenBank/DDBJ whole genome shotgun (WGS) entry which is preliminary data.</text>
</comment>
<comment type="subcellular location">
    <subcellularLocation>
        <location evidence="1">Cell outer membrane</location>
        <topology evidence="1">Multi-pass membrane protein</topology>
    </subcellularLocation>
</comment>
<evidence type="ECO:0000256" key="10">
    <source>
        <dbReference type="ARBA" id="ARBA00023237"/>
    </source>
</evidence>
<keyword evidence="8" id="KW-0626">Porin</keyword>
<evidence type="ECO:0000256" key="11">
    <source>
        <dbReference type="SAM" id="SignalP"/>
    </source>
</evidence>